<gene>
    <name evidence="2" type="ORF">FCL38_06095</name>
    <name evidence="1" type="ORF">FHS02_000823</name>
</gene>
<reference evidence="2 3" key="1">
    <citation type="submission" date="2019-05" db="EMBL/GenBank/DDBJ databases">
        <title>Draft Genome Sequences of Six Type Strains of the Genus Massilia.</title>
        <authorList>
            <person name="Miess H."/>
            <person name="Frediansyhah A."/>
            <person name="Gross H."/>
        </authorList>
    </citation>
    <scope>NUCLEOTIDE SEQUENCE [LARGE SCALE GENOMIC DNA]</scope>
    <source>
        <strain evidence="2 3">DSMZ 26121</strain>
    </source>
</reference>
<evidence type="ECO:0000313" key="1">
    <source>
        <dbReference type="EMBL" id="MBB3220036.1"/>
    </source>
</evidence>
<accession>A0A4P8HNL7</accession>
<evidence type="ECO:0000313" key="3">
    <source>
        <dbReference type="Proteomes" id="UP000298763"/>
    </source>
</evidence>
<keyword evidence="3" id="KW-1185">Reference proteome</keyword>
<protein>
    <recommendedName>
        <fullName evidence="5">GIY-YIG nuclease family protein</fullName>
    </recommendedName>
</protein>
<sequence length="188" mass="20670">MNAYFETLDFPVLEGEQEDEALRGRGASPPPVCRQRKTIGSRFLTGHPGGPPLDPAIAAQLRTPVAGAMASYVYIGTLDQMDRLLYSAPGQGPYCGLYIIQFPPGSPSRAYSGESGNLRQRLMQHRRCGNAFGLDLARYPVFIWVAPHLTPDERRACEKELHVRARPSGVLSNILNELPVAFTASQFL</sequence>
<dbReference type="EMBL" id="CP040017">
    <property type="protein sequence ID" value="QCP10042.1"/>
    <property type="molecule type" value="Genomic_DNA"/>
</dbReference>
<evidence type="ECO:0000313" key="2">
    <source>
        <dbReference type="EMBL" id="QCP10042.1"/>
    </source>
</evidence>
<dbReference type="AlphaFoldDB" id="A0A4P8HNL7"/>
<organism evidence="1 4">
    <name type="scientific">Pseudoduganella umbonata</name>
    <dbReference type="NCBI Taxonomy" id="864828"/>
    <lineage>
        <taxon>Bacteria</taxon>
        <taxon>Pseudomonadati</taxon>
        <taxon>Pseudomonadota</taxon>
        <taxon>Betaproteobacteria</taxon>
        <taxon>Burkholderiales</taxon>
        <taxon>Oxalobacteraceae</taxon>
        <taxon>Telluria group</taxon>
        <taxon>Pseudoduganella</taxon>
    </lineage>
</organism>
<evidence type="ECO:0008006" key="5">
    <source>
        <dbReference type="Google" id="ProtNLM"/>
    </source>
</evidence>
<dbReference type="OrthoDB" id="8758720at2"/>
<name>A0A4P8HNL7_9BURK</name>
<dbReference type="Proteomes" id="UP000298763">
    <property type="component" value="Chromosome"/>
</dbReference>
<reference evidence="1 4" key="2">
    <citation type="submission" date="2020-08" db="EMBL/GenBank/DDBJ databases">
        <title>Genomic Encyclopedia of Type Strains, Phase III (KMG-III): the genomes of soil and plant-associated and newly described type strains.</title>
        <authorList>
            <person name="Whitman W."/>
        </authorList>
    </citation>
    <scope>NUCLEOTIDE SEQUENCE [LARGE SCALE GENOMIC DNA]</scope>
    <source>
        <strain evidence="1 4">CECT 7753</strain>
    </source>
</reference>
<dbReference type="RefSeq" id="WP_137312928.1">
    <property type="nucleotide sequence ID" value="NZ_CP040017.1"/>
</dbReference>
<dbReference type="Proteomes" id="UP000584325">
    <property type="component" value="Unassembled WGS sequence"/>
</dbReference>
<dbReference type="EMBL" id="JACHXS010000001">
    <property type="protein sequence ID" value="MBB3220036.1"/>
    <property type="molecule type" value="Genomic_DNA"/>
</dbReference>
<evidence type="ECO:0000313" key="4">
    <source>
        <dbReference type="Proteomes" id="UP000584325"/>
    </source>
</evidence>
<proteinExistence type="predicted"/>